<reference evidence="4" key="1">
    <citation type="submission" date="2018-06" db="EMBL/GenBank/DDBJ databases">
        <authorList>
            <person name="Zhirakovskaya E."/>
        </authorList>
    </citation>
    <scope>NUCLEOTIDE SEQUENCE</scope>
</reference>
<dbReference type="InterPro" id="IPR012093">
    <property type="entry name" value="Pirin"/>
</dbReference>
<dbReference type="Pfam" id="PF02678">
    <property type="entry name" value="Pirin"/>
    <property type="match status" value="1"/>
</dbReference>
<gene>
    <name evidence="4" type="ORF">MNBD_GAMMA10-2688</name>
</gene>
<evidence type="ECO:0000256" key="1">
    <source>
        <dbReference type="ARBA" id="ARBA00008416"/>
    </source>
</evidence>
<comment type="similarity">
    <text evidence="1">Belongs to the pirin family.</text>
</comment>
<evidence type="ECO:0000313" key="4">
    <source>
        <dbReference type="EMBL" id="VAW71656.1"/>
    </source>
</evidence>
<dbReference type="PANTHER" id="PTHR43212">
    <property type="entry name" value="QUERCETIN 2,3-DIOXYGENASE"/>
    <property type="match status" value="1"/>
</dbReference>
<dbReference type="EMBL" id="UOFJ01000615">
    <property type="protein sequence ID" value="VAW71656.1"/>
    <property type="molecule type" value="Genomic_DNA"/>
</dbReference>
<dbReference type="InterPro" id="IPR041602">
    <property type="entry name" value="Quercetinase_C"/>
</dbReference>
<dbReference type="InterPro" id="IPR011051">
    <property type="entry name" value="RmlC_Cupin_sf"/>
</dbReference>
<sequence length="229" mass="25375">MIEIRRSNERGPADHGWLQSRHTFSFAGYYDRKHMGVSALRVINDDRVSPGRGFDTHSHQDMEIISYVKKGRIEHKDSMGNVEKLPAGEFQLMSAGTGVTHSEYNPSTTEALEFLQIWIEPDTHGIEPGYQQKRFDTKQGLQLIASADGRDGSLHIHQDVSLYQLRLNKDESASLALAPGRTLYVHVVSGAISVNGETLNEGDGGTISECDTVNFNGIECSESLVFDLP</sequence>
<feature type="domain" description="Quercetin 2,3-dioxygenase C-terminal cupin" evidence="3">
    <location>
        <begin position="143"/>
        <end position="228"/>
    </location>
</feature>
<dbReference type="PIRSF" id="PIRSF006232">
    <property type="entry name" value="Pirin"/>
    <property type="match status" value="1"/>
</dbReference>
<dbReference type="SUPFAM" id="SSF51182">
    <property type="entry name" value="RmlC-like cupins"/>
    <property type="match status" value="1"/>
</dbReference>
<evidence type="ECO:0000259" key="3">
    <source>
        <dbReference type="Pfam" id="PF17954"/>
    </source>
</evidence>
<dbReference type="Pfam" id="PF17954">
    <property type="entry name" value="Pirin_C_2"/>
    <property type="match status" value="1"/>
</dbReference>
<protein>
    <submittedName>
        <fullName evidence="4">Pirin</fullName>
    </submittedName>
</protein>
<dbReference type="InterPro" id="IPR003829">
    <property type="entry name" value="Pirin_N_dom"/>
</dbReference>
<dbReference type="AlphaFoldDB" id="A0A3B0YT43"/>
<dbReference type="CDD" id="cd02910">
    <property type="entry name" value="cupin_Yhhw_N"/>
    <property type="match status" value="1"/>
</dbReference>
<name>A0A3B0YT43_9ZZZZ</name>
<dbReference type="InterPro" id="IPR014710">
    <property type="entry name" value="RmlC-like_jellyroll"/>
</dbReference>
<organism evidence="4">
    <name type="scientific">hydrothermal vent metagenome</name>
    <dbReference type="NCBI Taxonomy" id="652676"/>
    <lineage>
        <taxon>unclassified sequences</taxon>
        <taxon>metagenomes</taxon>
        <taxon>ecological metagenomes</taxon>
    </lineage>
</organism>
<proteinExistence type="inferred from homology"/>
<evidence type="ECO:0000259" key="2">
    <source>
        <dbReference type="Pfam" id="PF02678"/>
    </source>
</evidence>
<dbReference type="PANTHER" id="PTHR43212:SF3">
    <property type="entry name" value="QUERCETIN 2,3-DIOXYGENASE"/>
    <property type="match status" value="1"/>
</dbReference>
<feature type="domain" description="Pirin N-terminal" evidence="2">
    <location>
        <begin position="12"/>
        <end position="119"/>
    </location>
</feature>
<accession>A0A3B0YT43</accession>
<dbReference type="Gene3D" id="2.60.120.10">
    <property type="entry name" value="Jelly Rolls"/>
    <property type="match status" value="2"/>
</dbReference>